<dbReference type="InterPro" id="IPR003848">
    <property type="entry name" value="DUF218"/>
</dbReference>
<dbReference type="EMBL" id="JBHSBL010000015">
    <property type="protein sequence ID" value="MFC4066263.1"/>
    <property type="molecule type" value="Genomic_DNA"/>
</dbReference>
<accession>A0ABV8ITT6</accession>
<sequence length="221" mass="24390">MAFEVWPGSAGLVLAEVTHVLVPGRGRAESGFALNPEAIDRVDVAQRLFDEIGRQAHGRIVCAGYKSPIDRRGTPWRPDGLPGEVYCGMPEADLMRDELVRRGVPAESVQVERRSIDTVTNFLRAEGEGHFGDARPVAIVAQADHLERMINVIAPRTLRREYLGIVVPQYPPRTESPIVTLASRAILFGLPEDPETAITKATTRAEYVWRAATALGKRSYH</sequence>
<evidence type="ECO:0000259" key="1">
    <source>
        <dbReference type="Pfam" id="PF02698"/>
    </source>
</evidence>
<proteinExistence type="predicted"/>
<protein>
    <submittedName>
        <fullName evidence="2">YdcF family protein</fullName>
    </submittedName>
</protein>
<dbReference type="RefSeq" id="WP_378067233.1">
    <property type="nucleotide sequence ID" value="NZ_JBHSBL010000015.1"/>
</dbReference>
<reference evidence="3" key="1">
    <citation type="journal article" date="2019" name="Int. J. Syst. Evol. Microbiol.">
        <title>The Global Catalogue of Microorganisms (GCM) 10K type strain sequencing project: providing services to taxonomists for standard genome sequencing and annotation.</title>
        <authorList>
            <consortium name="The Broad Institute Genomics Platform"/>
            <consortium name="The Broad Institute Genome Sequencing Center for Infectious Disease"/>
            <person name="Wu L."/>
            <person name="Ma J."/>
        </authorList>
    </citation>
    <scope>NUCLEOTIDE SEQUENCE [LARGE SCALE GENOMIC DNA]</scope>
    <source>
        <strain evidence="3">TBRC 5832</strain>
    </source>
</reference>
<evidence type="ECO:0000313" key="3">
    <source>
        <dbReference type="Proteomes" id="UP001595867"/>
    </source>
</evidence>
<organism evidence="2 3">
    <name type="scientific">Actinoplanes subglobosus</name>
    <dbReference type="NCBI Taxonomy" id="1547892"/>
    <lineage>
        <taxon>Bacteria</taxon>
        <taxon>Bacillati</taxon>
        <taxon>Actinomycetota</taxon>
        <taxon>Actinomycetes</taxon>
        <taxon>Micromonosporales</taxon>
        <taxon>Micromonosporaceae</taxon>
        <taxon>Actinoplanes</taxon>
    </lineage>
</organism>
<dbReference type="Proteomes" id="UP001595867">
    <property type="component" value="Unassembled WGS sequence"/>
</dbReference>
<name>A0ABV8ITT6_9ACTN</name>
<feature type="domain" description="DUF218" evidence="1">
    <location>
        <begin position="21"/>
        <end position="153"/>
    </location>
</feature>
<keyword evidence="3" id="KW-1185">Reference proteome</keyword>
<comment type="caution">
    <text evidence="2">The sequence shown here is derived from an EMBL/GenBank/DDBJ whole genome shotgun (WGS) entry which is preliminary data.</text>
</comment>
<gene>
    <name evidence="2" type="ORF">ACFO0C_15115</name>
</gene>
<evidence type="ECO:0000313" key="2">
    <source>
        <dbReference type="EMBL" id="MFC4066263.1"/>
    </source>
</evidence>
<dbReference type="Pfam" id="PF02698">
    <property type="entry name" value="DUF218"/>
    <property type="match status" value="1"/>
</dbReference>